<dbReference type="Gramene" id="KZM97922">
    <property type="protein sequence ID" value="KZM97922"/>
    <property type="gene ID" value="DCAR_014716"/>
</dbReference>
<organism evidence="1">
    <name type="scientific">Daucus carota subsp. sativus</name>
    <name type="common">Carrot</name>
    <dbReference type="NCBI Taxonomy" id="79200"/>
    <lineage>
        <taxon>Eukaryota</taxon>
        <taxon>Viridiplantae</taxon>
        <taxon>Streptophyta</taxon>
        <taxon>Embryophyta</taxon>
        <taxon>Tracheophyta</taxon>
        <taxon>Spermatophyta</taxon>
        <taxon>Magnoliopsida</taxon>
        <taxon>eudicotyledons</taxon>
        <taxon>Gunneridae</taxon>
        <taxon>Pentapetalae</taxon>
        <taxon>asterids</taxon>
        <taxon>campanulids</taxon>
        <taxon>Apiales</taxon>
        <taxon>Apiaceae</taxon>
        <taxon>Apioideae</taxon>
        <taxon>Scandiceae</taxon>
        <taxon>Daucinae</taxon>
        <taxon>Daucus</taxon>
        <taxon>Daucus sect. Daucus</taxon>
    </lineage>
</organism>
<dbReference type="EMBL" id="LNRQ01000004">
    <property type="protein sequence ID" value="KZM97922.1"/>
    <property type="molecule type" value="Genomic_DNA"/>
</dbReference>
<name>A0A162A981_DAUCS</name>
<proteinExistence type="predicted"/>
<dbReference type="Proteomes" id="UP000077755">
    <property type="component" value="Chromosome 1"/>
</dbReference>
<accession>A0A162A981</accession>
<keyword evidence="3" id="KW-1185">Reference proteome</keyword>
<sequence length="99" mass="11336">MLFQITIGSLVLAKKMSECKNTIPLHISPSWKWKALTSTLCPNQYMQTIICFLKICFHINHYVRPYGGQTFMHSSVVFALGKGEHVSLLLWCSPLVYMN</sequence>
<evidence type="ECO:0000313" key="3">
    <source>
        <dbReference type="Proteomes" id="UP000077755"/>
    </source>
</evidence>
<evidence type="ECO:0000313" key="2">
    <source>
        <dbReference type="EMBL" id="WOG81444.1"/>
    </source>
</evidence>
<dbReference type="AlphaFoldDB" id="A0A162A981"/>
<reference evidence="2" key="2">
    <citation type="submission" date="2022-03" db="EMBL/GenBank/DDBJ databases">
        <title>Draft title - Genomic analysis of global carrot germplasm unveils the trajectory of domestication and the origin of high carotenoid orange carrot.</title>
        <authorList>
            <person name="Iorizzo M."/>
            <person name="Ellison S."/>
            <person name="Senalik D."/>
            <person name="Macko-Podgorni A."/>
            <person name="Grzebelus D."/>
            <person name="Bostan H."/>
            <person name="Rolling W."/>
            <person name="Curaba J."/>
            <person name="Simon P."/>
        </authorList>
    </citation>
    <scope>NUCLEOTIDE SEQUENCE</scope>
    <source>
        <tissue evidence="2">Leaf</tissue>
    </source>
</reference>
<protein>
    <submittedName>
        <fullName evidence="1">Uncharacterized protein</fullName>
    </submittedName>
</protein>
<gene>
    <name evidence="2" type="ORF">DCAR_0100591</name>
    <name evidence="1" type="ORF">DCAR_014716</name>
</gene>
<reference evidence="1" key="1">
    <citation type="journal article" date="2016" name="Nat. Genet.">
        <title>A high-quality carrot genome assembly provides new insights into carotenoid accumulation and asterid genome evolution.</title>
        <authorList>
            <person name="Iorizzo M."/>
            <person name="Ellison S."/>
            <person name="Senalik D."/>
            <person name="Zeng P."/>
            <person name="Satapoomin P."/>
            <person name="Huang J."/>
            <person name="Bowman M."/>
            <person name="Iovene M."/>
            <person name="Sanseverino W."/>
            <person name="Cavagnaro P."/>
            <person name="Yildiz M."/>
            <person name="Macko-Podgorni A."/>
            <person name="Moranska E."/>
            <person name="Grzebelus E."/>
            <person name="Grzebelus D."/>
            <person name="Ashrafi H."/>
            <person name="Zheng Z."/>
            <person name="Cheng S."/>
            <person name="Spooner D."/>
            <person name="Van Deynze A."/>
            <person name="Simon P."/>
        </authorList>
    </citation>
    <scope>NUCLEOTIDE SEQUENCE [LARGE SCALE GENOMIC DNA]</scope>
    <source>
        <tissue evidence="1">Leaf</tissue>
    </source>
</reference>
<evidence type="ECO:0000313" key="1">
    <source>
        <dbReference type="EMBL" id="KZM97922.1"/>
    </source>
</evidence>
<dbReference type="EMBL" id="CP093343">
    <property type="protein sequence ID" value="WOG81444.1"/>
    <property type="molecule type" value="Genomic_DNA"/>
</dbReference>